<feature type="binding site" evidence="2">
    <location>
        <begin position="23"/>
        <end position="26"/>
    </location>
    <ligand>
        <name>substrate</name>
    </ligand>
</feature>
<dbReference type="PANTHER" id="PTHR10291">
    <property type="entry name" value="DEHYDRODOLICHYL DIPHOSPHATE SYNTHASE FAMILY MEMBER"/>
    <property type="match status" value="1"/>
</dbReference>
<dbReference type="Pfam" id="PF01255">
    <property type="entry name" value="Prenyltransf"/>
    <property type="match status" value="1"/>
</dbReference>
<comment type="function">
    <text evidence="2">Catalyzes the condensation of isopentenyl diphosphate (IPP) with allylic pyrophosphates generating different type of terpenoids.</text>
</comment>
<dbReference type="EC" id="2.5.1.-" evidence="2"/>
<accession>A0A139K8D5</accession>
<name>A0A139K8D5_BACUN</name>
<feature type="binding site" evidence="2">
    <location>
        <begin position="194"/>
        <end position="196"/>
    </location>
    <ligand>
        <name>substrate</name>
    </ligand>
</feature>
<comment type="similarity">
    <text evidence="2">Belongs to the UPP synthase family.</text>
</comment>
<evidence type="ECO:0000256" key="2">
    <source>
        <dbReference type="HAMAP-Rule" id="MF_01139"/>
    </source>
</evidence>
<dbReference type="PROSITE" id="PS01066">
    <property type="entry name" value="UPP_SYNTHASE"/>
    <property type="match status" value="1"/>
</dbReference>
<keyword evidence="2" id="KW-0460">Magnesium</keyword>
<dbReference type="PANTHER" id="PTHR10291:SF0">
    <property type="entry name" value="DEHYDRODOLICHYL DIPHOSPHATE SYNTHASE 2"/>
    <property type="match status" value="1"/>
</dbReference>
<dbReference type="GO" id="GO:0016094">
    <property type="term" value="P:polyprenol biosynthetic process"/>
    <property type="evidence" value="ECO:0007669"/>
    <property type="project" value="TreeGrafter"/>
</dbReference>
<dbReference type="NCBIfam" id="TIGR00055">
    <property type="entry name" value="uppS"/>
    <property type="match status" value="1"/>
</dbReference>
<dbReference type="AlphaFoldDB" id="A0A139K8D5"/>
<dbReference type="EMBL" id="BQNL01000001">
    <property type="protein sequence ID" value="GKH12168.1"/>
    <property type="molecule type" value="Genomic_DNA"/>
</dbReference>
<feature type="binding site" evidence="2">
    <location>
        <position position="27"/>
    </location>
    <ligand>
        <name>substrate</name>
    </ligand>
</feature>
<feature type="binding site" evidence="2">
    <location>
        <position position="35"/>
    </location>
    <ligand>
        <name>substrate</name>
    </ligand>
</feature>
<dbReference type="Proteomes" id="UP001055048">
    <property type="component" value="Unassembled WGS sequence"/>
</dbReference>
<protein>
    <recommendedName>
        <fullName evidence="2">Isoprenyl transferase</fullName>
        <ecNumber evidence="2">2.5.1.-</ecNumber>
    </recommendedName>
</protein>
<dbReference type="NCBIfam" id="NF011411">
    <property type="entry name" value="PRK14838.1"/>
    <property type="match status" value="1"/>
</dbReference>
<dbReference type="SUPFAM" id="SSF64005">
    <property type="entry name" value="Undecaprenyl diphosphate synthase"/>
    <property type="match status" value="1"/>
</dbReference>
<dbReference type="GO" id="GO:0045547">
    <property type="term" value="F:ditrans,polycis-polyprenyl diphosphate synthase [(2E,6E)-farnesyl diphosphate specific] activity"/>
    <property type="evidence" value="ECO:0007669"/>
    <property type="project" value="TreeGrafter"/>
</dbReference>
<evidence type="ECO:0000313" key="3">
    <source>
        <dbReference type="EMBL" id="GKH12168.1"/>
    </source>
</evidence>
<feature type="binding site" evidence="2">
    <location>
        <position position="73"/>
    </location>
    <ligand>
        <name>substrate</name>
    </ligand>
</feature>
<feature type="binding site" evidence="2">
    <location>
        <position position="207"/>
    </location>
    <ligand>
        <name>Mg(2+)</name>
        <dbReference type="ChEBI" id="CHEBI:18420"/>
    </ligand>
</feature>
<organism evidence="3 4">
    <name type="scientific">Bacteroides uniformis</name>
    <dbReference type="NCBI Taxonomy" id="820"/>
    <lineage>
        <taxon>Bacteria</taxon>
        <taxon>Pseudomonadati</taxon>
        <taxon>Bacteroidota</taxon>
        <taxon>Bacteroidia</taxon>
        <taxon>Bacteroidales</taxon>
        <taxon>Bacteroidaceae</taxon>
        <taxon>Bacteroides</taxon>
    </lineage>
</organism>
<dbReference type="FunFam" id="3.40.1180.10:FF:000001">
    <property type="entry name" value="(2E,6E)-farnesyl-diphosphate-specific ditrans,polycis-undecaprenyl-diphosphate synthase"/>
    <property type="match status" value="1"/>
</dbReference>
<feature type="binding site" evidence="2">
    <location>
        <begin position="67"/>
        <end position="69"/>
    </location>
    <ligand>
        <name>substrate</name>
    </ligand>
</feature>
<reference evidence="3" key="1">
    <citation type="submission" date="2022-01" db="EMBL/GenBank/DDBJ databases">
        <title>Novel bile acid biosynthetic pathways are enriched in the microbiome of centenarians.</title>
        <authorList>
            <person name="Sato Y."/>
            <person name="Atarashi K."/>
            <person name="Plichta R.D."/>
            <person name="Arai Y."/>
            <person name="Sasajima S."/>
            <person name="Kearney M.S."/>
            <person name="Suda W."/>
            <person name="Takeshita K."/>
            <person name="Sasaki T."/>
            <person name="Okamoto S."/>
            <person name="Skelly N.A."/>
            <person name="Okamura Y."/>
            <person name="Vlamakis H."/>
            <person name="Li Y."/>
            <person name="Tanoue T."/>
            <person name="Takei H."/>
            <person name="Nittono H."/>
            <person name="Narushima S."/>
            <person name="Irie J."/>
            <person name="Itoh H."/>
            <person name="Moriya K."/>
            <person name="Sugiura Y."/>
            <person name="Suematsu M."/>
            <person name="Moritoki N."/>
            <person name="Shibata S."/>
            <person name="Littman R.D."/>
            <person name="Fischbach A.M."/>
            <person name="Uwamino Y."/>
            <person name="Inoue T."/>
            <person name="Honda A."/>
            <person name="Hattori M."/>
            <person name="Murai T."/>
            <person name="Xavier J.R."/>
            <person name="Hirose N."/>
            <person name="Honda K."/>
        </authorList>
    </citation>
    <scope>NUCLEOTIDE SEQUENCE</scope>
    <source>
        <strain evidence="3">CE91-St12</strain>
    </source>
</reference>
<dbReference type="CDD" id="cd00475">
    <property type="entry name" value="Cis_IPPS"/>
    <property type="match status" value="1"/>
</dbReference>
<dbReference type="InterPro" id="IPR018520">
    <property type="entry name" value="UPP_synth-like_CS"/>
</dbReference>
<dbReference type="NCBIfam" id="NF011405">
    <property type="entry name" value="PRK14830.1"/>
    <property type="match status" value="1"/>
</dbReference>
<dbReference type="InterPro" id="IPR001441">
    <property type="entry name" value="UPP_synth-like"/>
</dbReference>
<feature type="active site" evidence="2">
    <location>
        <position position="22"/>
    </location>
</feature>
<comment type="caution">
    <text evidence="3">The sequence shown here is derived from an EMBL/GenBank/DDBJ whole genome shotgun (WGS) entry which is preliminary data.</text>
</comment>
<feature type="active site" description="Proton acceptor" evidence="2">
    <location>
        <position position="70"/>
    </location>
</feature>
<gene>
    <name evidence="3" type="ORF">CE91St12_03780</name>
</gene>
<comment type="subunit">
    <text evidence="2">Homodimer.</text>
</comment>
<feature type="binding site" evidence="2">
    <location>
        <position position="188"/>
    </location>
    <ligand>
        <name>substrate</name>
    </ligand>
</feature>
<dbReference type="GO" id="GO:0000287">
    <property type="term" value="F:magnesium ion binding"/>
    <property type="evidence" value="ECO:0007669"/>
    <property type="project" value="UniProtKB-UniRule"/>
</dbReference>
<sequence>MMSYKEEIDLNRIPQHVAIIMDGNGRWAKQRGHERSYGHQAGAETVHVIAEEAAKLGVRYLTLYTFSTENWNRPSDEVAALMGLLFDSIEEETFMKNNISFRVIGDIEKLPANVQQRLNTCVAHTSHNTGMCLVLALSYSSRWEITEAARQIADLVQKGELKPEQIDSELISRHLTTHFMPDPDLLIRTGGELRLSNYMLWQCAYSELYFCDTYWPDFREEELRKAICDYQKRERRFGKTSEQIN</sequence>
<comment type="cofactor">
    <cofactor evidence="2">
        <name>Mg(2+)</name>
        <dbReference type="ChEBI" id="CHEBI:18420"/>
    </cofactor>
    <text evidence="2">Binds 2 magnesium ions per subunit.</text>
</comment>
<evidence type="ECO:0000256" key="1">
    <source>
        <dbReference type="ARBA" id="ARBA00022679"/>
    </source>
</evidence>
<feature type="binding site" evidence="2">
    <location>
        <position position="71"/>
    </location>
    <ligand>
        <name>substrate</name>
    </ligand>
</feature>
<dbReference type="Gene3D" id="3.40.1180.10">
    <property type="entry name" value="Decaprenyl diphosphate synthase-like"/>
    <property type="match status" value="1"/>
</dbReference>
<feature type="binding site" evidence="2">
    <location>
        <position position="22"/>
    </location>
    <ligand>
        <name>Mg(2+)</name>
        <dbReference type="ChEBI" id="CHEBI:18420"/>
    </ligand>
</feature>
<evidence type="ECO:0000313" key="4">
    <source>
        <dbReference type="Proteomes" id="UP001055048"/>
    </source>
</evidence>
<dbReference type="InterPro" id="IPR036424">
    <property type="entry name" value="UPP_synth-like_sf"/>
</dbReference>
<keyword evidence="1 2" id="KW-0808">Transferase</keyword>
<keyword evidence="2" id="KW-0479">Metal-binding</keyword>
<proteinExistence type="inferred from homology"/>
<feature type="binding site" evidence="2">
    <location>
        <position position="39"/>
    </location>
    <ligand>
        <name>substrate</name>
    </ligand>
</feature>
<dbReference type="HAMAP" id="MF_01139">
    <property type="entry name" value="ISPT"/>
    <property type="match status" value="1"/>
</dbReference>